<evidence type="ECO:0000256" key="1">
    <source>
        <dbReference type="SAM" id="MobiDB-lite"/>
    </source>
</evidence>
<sequence length="247" mass="27149">MIKSSMNIDCCDCICFLVHCSQTPRAFQGVVFPYISSTRNGNIIVDAGFERDDEMNDEKVDLIIEMYRKKYDWSKHVWGYQKTVQPYTYISEEDGSKEEEAGETRLEVHDLIEDRFTKLEQAILSSQTQVGVPAYTQTHGVAPAYTHTPAAATTSTQAHGAAPAYTHTSATATTSTQAPGLDSTLALTTTPASTHASAPAPTTSRSRASRNKALIPSHTVLQIGPSKFDEELASRIIGPNEWLKNYD</sequence>
<gene>
    <name evidence="2" type="ORF">DARMORV10_C08P27140.1</name>
</gene>
<name>A0A816U9C4_BRANA</name>
<accession>A0A816U9C4</accession>
<organism evidence="2">
    <name type="scientific">Brassica napus</name>
    <name type="common">Rape</name>
    <dbReference type="NCBI Taxonomy" id="3708"/>
    <lineage>
        <taxon>Eukaryota</taxon>
        <taxon>Viridiplantae</taxon>
        <taxon>Streptophyta</taxon>
        <taxon>Embryophyta</taxon>
        <taxon>Tracheophyta</taxon>
        <taxon>Spermatophyta</taxon>
        <taxon>Magnoliopsida</taxon>
        <taxon>eudicotyledons</taxon>
        <taxon>Gunneridae</taxon>
        <taxon>Pentapetalae</taxon>
        <taxon>rosids</taxon>
        <taxon>malvids</taxon>
        <taxon>Brassicales</taxon>
        <taxon>Brassicaceae</taxon>
        <taxon>Brassiceae</taxon>
        <taxon>Brassica</taxon>
    </lineage>
</organism>
<dbReference type="Proteomes" id="UP001295469">
    <property type="component" value="Chromosome C08"/>
</dbReference>
<dbReference type="EMBL" id="HG994372">
    <property type="protein sequence ID" value="CAF2111156.1"/>
    <property type="molecule type" value="Genomic_DNA"/>
</dbReference>
<evidence type="ECO:0000313" key="2">
    <source>
        <dbReference type="EMBL" id="CAF2111156.1"/>
    </source>
</evidence>
<feature type="region of interest" description="Disordered" evidence="1">
    <location>
        <begin position="152"/>
        <end position="210"/>
    </location>
</feature>
<feature type="compositionally biased region" description="Low complexity" evidence="1">
    <location>
        <begin position="152"/>
        <end position="206"/>
    </location>
</feature>
<dbReference type="AlphaFoldDB" id="A0A816U9C4"/>
<protein>
    <submittedName>
        <fullName evidence="2">(rape) hypothetical protein</fullName>
    </submittedName>
</protein>
<proteinExistence type="predicted"/>
<reference evidence="2" key="1">
    <citation type="submission" date="2021-01" db="EMBL/GenBank/DDBJ databases">
        <authorList>
            <consortium name="Genoscope - CEA"/>
            <person name="William W."/>
        </authorList>
    </citation>
    <scope>NUCLEOTIDE SEQUENCE</scope>
</reference>